<dbReference type="EMBL" id="JAPWGW010000005">
    <property type="protein sequence ID" value="MCZ4299244.1"/>
    <property type="molecule type" value="Genomic_DNA"/>
</dbReference>
<dbReference type="Proteomes" id="UP001083770">
    <property type="component" value="Unassembled WGS sequence"/>
</dbReference>
<proteinExistence type="predicted"/>
<keyword evidence="2" id="KW-1185">Reference proteome</keyword>
<organism evidence="1 2">
    <name type="scientific">Henriciella marina</name>
    <dbReference type="NCBI Taxonomy" id="453851"/>
    <lineage>
        <taxon>Bacteria</taxon>
        <taxon>Pseudomonadati</taxon>
        <taxon>Pseudomonadota</taxon>
        <taxon>Alphaproteobacteria</taxon>
        <taxon>Hyphomonadales</taxon>
        <taxon>Hyphomonadaceae</taxon>
        <taxon>Henriciella</taxon>
    </lineage>
</organism>
<comment type="caution">
    <text evidence="1">The sequence shown here is derived from an EMBL/GenBank/DDBJ whole genome shotgun (WGS) entry which is preliminary data.</text>
</comment>
<protein>
    <submittedName>
        <fullName evidence="1">Uncharacterized protein</fullName>
    </submittedName>
</protein>
<name>A0ABT4LXZ0_9PROT</name>
<evidence type="ECO:0000313" key="2">
    <source>
        <dbReference type="Proteomes" id="UP001083770"/>
    </source>
</evidence>
<gene>
    <name evidence="1" type="ORF">O4G74_14355</name>
</gene>
<sequence length="145" mass="15182">MLKDIISVAAIESGVEEPAARHAVGIILNAAQRQGGDLIERIFAQVPGARTLSASTATREGAPRGPIAQLIEQTPGGRQHVTFDMLFRLQRAGLGHAEISSLMNTLSRVLGKRFSLGETALIAALFEGSAPAIESENPGRSSAVA</sequence>
<accession>A0ABT4LXZ0</accession>
<dbReference type="RefSeq" id="WP_269403253.1">
    <property type="nucleotide sequence ID" value="NZ_JAPWGW010000005.1"/>
</dbReference>
<reference evidence="1" key="1">
    <citation type="submission" date="2022-12" db="EMBL/GenBank/DDBJ databases">
        <title>Bacterial isolates from different developmental stages of Nematostella vectensis.</title>
        <authorList>
            <person name="Fraune S."/>
        </authorList>
    </citation>
    <scope>NUCLEOTIDE SEQUENCE</scope>
    <source>
        <strain evidence="1">G21632-S1</strain>
    </source>
</reference>
<evidence type="ECO:0000313" key="1">
    <source>
        <dbReference type="EMBL" id="MCZ4299244.1"/>
    </source>
</evidence>